<reference evidence="2 3" key="1">
    <citation type="submission" date="2020-08" db="EMBL/GenBank/DDBJ databases">
        <title>A novel species.</title>
        <authorList>
            <person name="Gao J."/>
        </authorList>
    </citation>
    <scope>NUCLEOTIDE SEQUENCE [LARGE SCALE GENOMIC DNA]</scope>
    <source>
        <strain evidence="2 3">CRPJ-33</strain>
    </source>
</reference>
<dbReference type="RefSeq" id="WP_187743892.1">
    <property type="nucleotide sequence ID" value="NZ_CP060825.1"/>
</dbReference>
<proteinExistence type="predicted"/>
<dbReference type="KEGG" id="sgj:IAG43_30550"/>
<evidence type="ECO:0000256" key="1">
    <source>
        <dbReference type="SAM" id="Phobius"/>
    </source>
</evidence>
<feature type="transmembrane region" description="Helical" evidence="1">
    <location>
        <begin position="111"/>
        <end position="129"/>
    </location>
</feature>
<accession>A0A7H0I220</accession>
<gene>
    <name evidence="2" type="ORF">IAG43_30550</name>
</gene>
<keyword evidence="1" id="KW-0472">Membrane</keyword>
<sequence length="307" mass="31423">MTRKNDHVPAAAHLLAVWAVGSALSALQTQAVVLALFAGNPLFAAGLLAMVALVSVALLALLGAHVRALVPLTARRAGLAAWAASVWCLGTLGAAGAVVVGHTADRQGSGLLAHVAGGACYAVAAAFFVPGARVRPAACAAAAALIAGGAYTAWDATRTPTVDEWISAGEVDRALLRVGDPPPGWTVRALGASEDGFGAEYERPGHPRLHLGVARAGRDTRRADAAGCPVPFGEPIVCTDDGGGRLLIAHGGGFPRSELRLTRDGLVHTVTVEGDRPDLAAARRVLARLRPATDAELTGLLDLPMRR</sequence>
<organism evidence="2 3">
    <name type="scientific">Streptomyces genisteinicus</name>
    <dbReference type="NCBI Taxonomy" id="2768068"/>
    <lineage>
        <taxon>Bacteria</taxon>
        <taxon>Bacillati</taxon>
        <taxon>Actinomycetota</taxon>
        <taxon>Actinomycetes</taxon>
        <taxon>Kitasatosporales</taxon>
        <taxon>Streptomycetaceae</taxon>
        <taxon>Streptomyces</taxon>
    </lineage>
</organism>
<feature type="transmembrane region" description="Helical" evidence="1">
    <location>
        <begin position="78"/>
        <end position="99"/>
    </location>
</feature>
<feature type="transmembrane region" description="Helical" evidence="1">
    <location>
        <begin position="42"/>
        <end position="66"/>
    </location>
</feature>
<protein>
    <submittedName>
        <fullName evidence="2">Uncharacterized protein</fullName>
    </submittedName>
</protein>
<name>A0A7H0I220_9ACTN</name>
<keyword evidence="3" id="KW-1185">Reference proteome</keyword>
<dbReference type="AlphaFoldDB" id="A0A7H0I220"/>
<keyword evidence="1" id="KW-0812">Transmembrane</keyword>
<keyword evidence="1" id="KW-1133">Transmembrane helix</keyword>
<evidence type="ECO:0000313" key="2">
    <source>
        <dbReference type="EMBL" id="QNP66836.1"/>
    </source>
</evidence>
<dbReference type="EMBL" id="CP060825">
    <property type="protein sequence ID" value="QNP66836.1"/>
    <property type="molecule type" value="Genomic_DNA"/>
</dbReference>
<evidence type="ECO:0000313" key="3">
    <source>
        <dbReference type="Proteomes" id="UP000516230"/>
    </source>
</evidence>
<dbReference type="Proteomes" id="UP000516230">
    <property type="component" value="Chromosome"/>
</dbReference>